<dbReference type="EMBL" id="RCTF01000004">
    <property type="protein sequence ID" value="RLP79998.1"/>
    <property type="molecule type" value="Genomic_DNA"/>
</dbReference>
<keyword evidence="2" id="KW-0472">Membrane</keyword>
<evidence type="ECO:0000256" key="1">
    <source>
        <dbReference type="SAM" id="MobiDB-lite"/>
    </source>
</evidence>
<dbReference type="PANTHER" id="PTHR38588:SF1">
    <property type="entry name" value="BLL0334 PROTEIN"/>
    <property type="match status" value="1"/>
</dbReference>
<feature type="transmembrane region" description="Helical" evidence="2">
    <location>
        <begin position="213"/>
        <end position="232"/>
    </location>
</feature>
<feature type="compositionally biased region" description="Low complexity" evidence="1">
    <location>
        <begin position="188"/>
        <end position="198"/>
    </location>
</feature>
<dbReference type="Proteomes" id="UP000269692">
    <property type="component" value="Unassembled WGS sequence"/>
</dbReference>
<dbReference type="AlphaFoldDB" id="A0A3L7AK86"/>
<dbReference type="CDD" id="cd05018">
    <property type="entry name" value="CoxG"/>
    <property type="match status" value="1"/>
</dbReference>
<feature type="transmembrane region" description="Helical" evidence="2">
    <location>
        <begin position="244"/>
        <end position="263"/>
    </location>
</feature>
<keyword evidence="2" id="KW-0812">Transmembrane</keyword>
<dbReference type="Pfam" id="PF06240">
    <property type="entry name" value="COXG"/>
    <property type="match status" value="1"/>
</dbReference>
<evidence type="ECO:0000313" key="4">
    <source>
        <dbReference type="Proteomes" id="UP000269692"/>
    </source>
</evidence>
<accession>A0A3L7AK86</accession>
<dbReference type="RefSeq" id="WP_121622502.1">
    <property type="nucleotide sequence ID" value="NZ_JACIIW010000002.1"/>
</dbReference>
<proteinExistence type="predicted"/>
<dbReference type="InterPro" id="IPR010419">
    <property type="entry name" value="CO_DH_gsu"/>
</dbReference>
<gene>
    <name evidence="3" type="ORF">D9R14_06470</name>
</gene>
<comment type="caution">
    <text evidence="3">The sequence shown here is derived from an EMBL/GenBank/DDBJ whole genome shotgun (WGS) entry which is preliminary data.</text>
</comment>
<organism evidence="3 4">
    <name type="scientific">Xanthobacter tagetidis</name>
    <dbReference type="NCBI Taxonomy" id="60216"/>
    <lineage>
        <taxon>Bacteria</taxon>
        <taxon>Pseudomonadati</taxon>
        <taxon>Pseudomonadota</taxon>
        <taxon>Alphaproteobacteria</taxon>
        <taxon>Hyphomicrobiales</taxon>
        <taxon>Xanthobacteraceae</taxon>
        <taxon>Xanthobacter</taxon>
    </lineage>
</organism>
<keyword evidence="2" id="KW-1133">Transmembrane helix</keyword>
<sequence>MDMTGEQRIPAPRDAVWRALNDPEVLKACIPGCQELNKLSDTEMTATVVLKVGPVSARFSGAVTLLDLDPPKSYRISGEGQGGVAGFAKGDAKVSLEEDGAETILRYEVEAQVGGKLAQLGARLIDATAKQMSGAFFKRFAQEVLARQAQDAAPAPQESPQEPASAAAAPAGTPAPAATASEPPPAIAPAQAPRAAAPAAPPAAPETGALRPLALGVLMGVFAIAGFVFGGMSQSAGGGLPVSGAFLLAVLLIVVAAIGYLFGRLDGRRA</sequence>
<dbReference type="PANTHER" id="PTHR38588">
    <property type="entry name" value="BLL0334 PROTEIN"/>
    <property type="match status" value="1"/>
</dbReference>
<feature type="compositionally biased region" description="Low complexity" evidence="1">
    <location>
        <begin position="148"/>
        <end position="181"/>
    </location>
</feature>
<reference evidence="3 4" key="1">
    <citation type="submission" date="2018-10" db="EMBL/GenBank/DDBJ databases">
        <title>Xanthobacter tagetidis genome sequencing and assembly.</title>
        <authorList>
            <person name="Maclea K.S."/>
            <person name="Goen A.E."/>
            <person name="Fatima S.A."/>
        </authorList>
    </citation>
    <scope>NUCLEOTIDE SEQUENCE [LARGE SCALE GENOMIC DNA]</scope>
    <source>
        <strain evidence="3 4">ATCC 700314</strain>
    </source>
</reference>
<keyword evidence="4" id="KW-1185">Reference proteome</keyword>
<dbReference type="SUPFAM" id="SSF55961">
    <property type="entry name" value="Bet v1-like"/>
    <property type="match status" value="1"/>
</dbReference>
<protein>
    <submittedName>
        <fullName evidence="3">Carbon monoxide dehydrogenase</fullName>
    </submittedName>
</protein>
<dbReference type="InterPro" id="IPR023393">
    <property type="entry name" value="START-like_dom_sf"/>
</dbReference>
<evidence type="ECO:0000256" key="2">
    <source>
        <dbReference type="SAM" id="Phobius"/>
    </source>
</evidence>
<dbReference type="Gene3D" id="3.30.530.20">
    <property type="match status" value="1"/>
</dbReference>
<dbReference type="OrthoDB" id="9787428at2"/>
<name>A0A3L7AK86_9HYPH</name>
<evidence type="ECO:0000313" key="3">
    <source>
        <dbReference type="EMBL" id="RLP79998.1"/>
    </source>
</evidence>
<feature type="region of interest" description="Disordered" evidence="1">
    <location>
        <begin position="148"/>
        <end position="203"/>
    </location>
</feature>